<reference evidence="1" key="1">
    <citation type="submission" date="2018-05" db="EMBL/GenBank/DDBJ databases">
        <authorList>
            <person name="Lanie J.A."/>
            <person name="Ng W.-L."/>
            <person name="Kazmierczak K.M."/>
            <person name="Andrzejewski T.M."/>
            <person name="Davidsen T.M."/>
            <person name="Wayne K.J."/>
            <person name="Tettelin H."/>
            <person name="Glass J.I."/>
            <person name="Rusch D."/>
            <person name="Podicherti R."/>
            <person name="Tsui H.-C.T."/>
            <person name="Winkler M.E."/>
        </authorList>
    </citation>
    <scope>NUCLEOTIDE SEQUENCE</scope>
</reference>
<sequence length="27" mass="3160">MVPLELAGYFEEAPVTDYRALKLLRYT</sequence>
<dbReference type="AlphaFoldDB" id="A0A382D8P2"/>
<name>A0A382D8P2_9ZZZZ</name>
<dbReference type="EMBL" id="UINC01038178">
    <property type="protein sequence ID" value="SVB34800.1"/>
    <property type="molecule type" value="Genomic_DNA"/>
</dbReference>
<proteinExistence type="predicted"/>
<organism evidence="1">
    <name type="scientific">marine metagenome</name>
    <dbReference type="NCBI Taxonomy" id="408172"/>
    <lineage>
        <taxon>unclassified sequences</taxon>
        <taxon>metagenomes</taxon>
        <taxon>ecological metagenomes</taxon>
    </lineage>
</organism>
<protein>
    <submittedName>
        <fullName evidence="1">Uncharacterized protein</fullName>
    </submittedName>
</protein>
<evidence type="ECO:0000313" key="1">
    <source>
        <dbReference type="EMBL" id="SVB34800.1"/>
    </source>
</evidence>
<accession>A0A382D8P2</accession>
<gene>
    <name evidence="1" type="ORF">METZ01_LOCUS187654</name>
</gene>